<comment type="caution">
    <text evidence="2">The sequence shown here is derived from an EMBL/GenBank/DDBJ whole genome shotgun (WGS) entry which is preliminary data.</text>
</comment>
<dbReference type="SUPFAM" id="SSF53098">
    <property type="entry name" value="Ribonuclease H-like"/>
    <property type="match status" value="1"/>
</dbReference>
<evidence type="ECO:0000313" key="2">
    <source>
        <dbReference type="EMBL" id="RIB17551.1"/>
    </source>
</evidence>
<evidence type="ECO:0000256" key="1">
    <source>
        <dbReference type="SAM" id="MobiDB-lite"/>
    </source>
</evidence>
<dbReference type="Proteomes" id="UP000266673">
    <property type="component" value="Unassembled WGS sequence"/>
</dbReference>
<accession>A0A397V6M3</accession>
<feature type="compositionally biased region" description="Low complexity" evidence="1">
    <location>
        <begin position="12"/>
        <end position="24"/>
    </location>
</feature>
<protein>
    <submittedName>
        <fullName evidence="2">Ribonuclease H-like domain-containing protein</fullName>
    </submittedName>
</protein>
<evidence type="ECO:0000313" key="3">
    <source>
        <dbReference type="Proteomes" id="UP000266673"/>
    </source>
</evidence>
<dbReference type="AlphaFoldDB" id="A0A397V6M3"/>
<feature type="region of interest" description="Disordered" evidence="1">
    <location>
        <begin position="1"/>
        <end position="24"/>
    </location>
</feature>
<dbReference type="PANTHER" id="PTHR23272">
    <property type="entry name" value="BED FINGER-RELATED"/>
    <property type="match status" value="1"/>
</dbReference>
<sequence>MSSPIYSDTEESNTTPSTASTTSTIKTTLNWRTAKYVNIALPELGKIPILIAPKYDQAKVTDYFNNMAQRLREAQCEFNLNEGNPYIIENPLDVLTEVKTRWNATYLAWKRVLELHNAMRFVSTSLLAKSDRASKREGEKLDRLCLSVDEKEFLQDMVNLLEPIERVTRRLCGAKYPTINLVYPYMKLLKKEFAPKMGETVDTYLNLIYSENTDSISEENESDEMSDDNIPAAGTRKHWQYAHRQFRQKMVARGRGQKKKIRVQPNNTKFEDIDRVEYLPPVATTGLLRRVRAAIYLSMDELWDSPSDIALVATFLDPRFKHFNWATSIERNKAQNLVEVLYEELKIKLAVPDDIEERDHNDDDDNNSDFFHELEANFSRTDTEEKLLICTFCTYVQNVHNDQRDYRKMLVKRT</sequence>
<dbReference type="OrthoDB" id="2427034at2759"/>
<gene>
    <name evidence="2" type="ORF">C2G38_2313115</name>
</gene>
<organism evidence="2 3">
    <name type="scientific">Gigaspora rosea</name>
    <dbReference type="NCBI Taxonomy" id="44941"/>
    <lineage>
        <taxon>Eukaryota</taxon>
        <taxon>Fungi</taxon>
        <taxon>Fungi incertae sedis</taxon>
        <taxon>Mucoromycota</taxon>
        <taxon>Glomeromycotina</taxon>
        <taxon>Glomeromycetes</taxon>
        <taxon>Diversisporales</taxon>
        <taxon>Gigasporaceae</taxon>
        <taxon>Gigaspora</taxon>
    </lineage>
</organism>
<reference evidence="2 3" key="1">
    <citation type="submission" date="2018-06" db="EMBL/GenBank/DDBJ databases">
        <title>Comparative genomics reveals the genomic features of Rhizophagus irregularis, R. cerebriforme, R. diaphanum and Gigaspora rosea, and their symbiotic lifestyle signature.</title>
        <authorList>
            <person name="Morin E."/>
            <person name="San Clemente H."/>
            <person name="Chen E.C.H."/>
            <person name="De La Providencia I."/>
            <person name="Hainaut M."/>
            <person name="Kuo A."/>
            <person name="Kohler A."/>
            <person name="Murat C."/>
            <person name="Tang N."/>
            <person name="Roy S."/>
            <person name="Loubradou J."/>
            <person name="Henrissat B."/>
            <person name="Grigoriev I.V."/>
            <person name="Corradi N."/>
            <person name="Roux C."/>
            <person name="Martin F.M."/>
        </authorList>
    </citation>
    <scope>NUCLEOTIDE SEQUENCE [LARGE SCALE GENOMIC DNA]</scope>
    <source>
        <strain evidence="2 3">DAOM 194757</strain>
    </source>
</reference>
<name>A0A397V6M3_9GLOM</name>
<proteinExistence type="predicted"/>
<dbReference type="InterPro" id="IPR012337">
    <property type="entry name" value="RNaseH-like_sf"/>
</dbReference>
<dbReference type="EMBL" id="QKWP01000598">
    <property type="protein sequence ID" value="RIB17551.1"/>
    <property type="molecule type" value="Genomic_DNA"/>
</dbReference>
<keyword evidence="3" id="KW-1185">Reference proteome</keyword>